<dbReference type="InterPro" id="IPR033132">
    <property type="entry name" value="GH_1_N_CS"/>
</dbReference>
<dbReference type="SUPFAM" id="SSF51445">
    <property type="entry name" value="(Trans)glycosidases"/>
    <property type="match status" value="1"/>
</dbReference>
<keyword evidence="4" id="KW-0732">Signal</keyword>
<feature type="signal peptide" evidence="4">
    <location>
        <begin position="1"/>
        <end position="42"/>
    </location>
</feature>
<evidence type="ECO:0000256" key="1">
    <source>
        <dbReference type="ARBA" id="ARBA00010838"/>
    </source>
</evidence>
<dbReference type="InterPro" id="IPR017853">
    <property type="entry name" value="GH"/>
</dbReference>
<feature type="chain" id="PRO_5035929150" evidence="4">
    <location>
        <begin position="43"/>
        <end position="505"/>
    </location>
</feature>
<evidence type="ECO:0000256" key="2">
    <source>
        <dbReference type="ARBA" id="ARBA00022801"/>
    </source>
</evidence>
<keyword evidence="2 5" id="KW-0378">Hydrolase</keyword>
<dbReference type="InterPro" id="IPR001360">
    <property type="entry name" value="Glyco_hydro_1"/>
</dbReference>
<dbReference type="EMBL" id="JABFOF010000003">
    <property type="protein sequence ID" value="KAG2402921.1"/>
    <property type="molecule type" value="Genomic_DNA"/>
</dbReference>
<dbReference type="PANTHER" id="PTHR10353:SF29">
    <property type="entry name" value="BETA-GLUCOSIDASE 11"/>
    <property type="match status" value="1"/>
</dbReference>
<dbReference type="GO" id="GO:0005975">
    <property type="term" value="P:carbohydrate metabolic process"/>
    <property type="evidence" value="ECO:0007669"/>
    <property type="project" value="InterPro"/>
</dbReference>
<proteinExistence type="inferred from homology"/>
<dbReference type="GO" id="GO:0008422">
    <property type="term" value="F:beta-glucosidase activity"/>
    <property type="evidence" value="ECO:0007669"/>
    <property type="project" value="TreeGrafter"/>
</dbReference>
<dbReference type="Pfam" id="PF00232">
    <property type="entry name" value="Glyco_hydro_1"/>
    <property type="match status" value="2"/>
</dbReference>
<accession>A0A8T0KTY4</accession>
<dbReference type="PANTHER" id="PTHR10353">
    <property type="entry name" value="GLYCOSYL HYDROLASE"/>
    <property type="match status" value="1"/>
</dbReference>
<sequence length="505" mass="57693">MKSMMPPKRESCESMETPNTCFTNAFMLTFLLLNLALETVAGADTYSRDDFPANFVFGSGTSAYQIEGAANEEGRSSSIWDTFAHAGYVHGENGDVACDGYHKYKVNTLDPNTFLGIQPHVTLHNYDLPQVLEDEYGGWVSRHIIRDFTYYADVCFREFGDRVLYWTTVNEPNVFSFGGYDQGSSPPHRCSPPFCAIKSNRGNSTYEPYLAVHHILLAHSSAARLYRKKYRHKQHGYVGISVYSFGFFPQTNTEKDRVATQRARDFFVGWVMEPLQYGDYPISMKTNAGVRIPAFTTRESEQVKGSFDFIGVIHYTNINITDNSDTLKNQLRDFNADMAAKFCKYFFRLKDSEFTGLDLFSNEEYPVTPWGLREELNNFKLLYGNPPIFIHENGQRTASDSSLQDVSRVKYLHGYIGVVLDALRDGLNIKGYFAWSFLDLFELLDGYKSSFGLYYVDRDDPELKRHPKLSAKWYSRFLKNRSTSIVGTVELEKDPSLVSIGHLFE</sequence>
<dbReference type="AlphaFoldDB" id="A0A8T0KTY4"/>
<organism evidence="5 6">
    <name type="scientific">Phaseolus angularis</name>
    <name type="common">Azuki bean</name>
    <name type="synonym">Vigna angularis</name>
    <dbReference type="NCBI Taxonomy" id="3914"/>
    <lineage>
        <taxon>Eukaryota</taxon>
        <taxon>Viridiplantae</taxon>
        <taxon>Streptophyta</taxon>
        <taxon>Embryophyta</taxon>
        <taxon>Tracheophyta</taxon>
        <taxon>Spermatophyta</taxon>
        <taxon>Magnoliopsida</taxon>
        <taxon>eudicotyledons</taxon>
        <taxon>Gunneridae</taxon>
        <taxon>Pentapetalae</taxon>
        <taxon>rosids</taxon>
        <taxon>fabids</taxon>
        <taxon>Fabales</taxon>
        <taxon>Fabaceae</taxon>
        <taxon>Papilionoideae</taxon>
        <taxon>50 kb inversion clade</taxon>
        <taxon>NPAAA clade</taxon>
        <taxon>indigoferoid/millettioid clade</taxon>
        <taxon>Phaseoleae</taxon>
        <taxon>Vigna</taxon>
    </lineage>
</organism>
<dbReference type="Proteomes" id="UP000743370">
    <property type="component" value="Unassembled WGS sequence"/>
</dbReference>
<evidence type="ECO:0000256" key="4">
    <source>
        <dbReference type="SAM" id="SignalP"/>
    </source>
</evidence>
<dbReference type="PROSITE" id="PS00653">
    <property type="entry name" value="GLYCOSYL_HYDROL_F1_2"/>
    <property type="match status" value="1"/>
</dbReference>
<reference evidence="5 6" key="1">
    <citation type="submission" date="2020-05" db="EMBL/GenBank/DDBJ databases">
        <title>Vigna angularis (adzuki bean) Var. LongXiaoDou No. 4 denovo assembly.</title>
        <authorList>
            <person name="Xiang H."/>
        </authorList>
    </citation>
    <scope>NUCLEOTIDE SEQUENCE [LARGE SCALE GENOMIC DNA]</scope>
    <source>
        <tissue evidence="5">Leaf</tissue>
    </source>
</reference>
<dbReference type="PRINTS" id="PR00131">
    <property type="entry name" value="GLHYDRLASE1"/>
</dbReference>
<evidence type="ECO:0000313" key="6">
    <source>
        <dbReference type="Proteomes" id="UP000743370"/>
    </source>
</evidence>
<evidence type="ECO:0000256" key="3">
    <source>
        <dbReference type="RuleBase" id="RU003690"/>
    </source>
</evidence>
<dbReference type="Gene3D" id="3.20.20.80">
    <property type="entry name" value="Glycosidases"/>
    <property type="match status" value="2"/>
</dbReference>
<evidence type="ECO:0000313" key="5">
    <source>
        <dbReference type="EMBL" id="KAG2402921.1"/>
    </source>
</evidence>
<protein>
    <submittedName>
        <fullName evidence="5">Hydroxyisourate hydrolase</fullName>
    </submittedName>
</protein>
<name>A0A8T0KTY4_PHAAN</name>
<gene>
    <name evidence="5" type="ORF">HKW66_Vig0248100</name>
</gene>
<comment type="caution">
    <text evidence="5">The sequence shown here is derived from an EMBL/GenBank/DDBJ whole genome shotgun (WGS) entry which is preliminary data.</text>
</comment>
<comment type="similarity">
    <text evidence="1 3">Belongs to the glycosyl hydrolase 1 family.</text>
</comment>